<evidence type="ECO:0000256" key="8">
    <source>
        <dbReference type="PROSITE-ProRule" id="PRU00282"/>
    </source>
</evidence>
<dbReference type="PROSITE" id="PS50920">
    <property type="entry name" value="SOLCAR"/>
    <property type="match status" value="1"/>
</dbReference>
<protein>
    <recommendedName>
        <fullName evidence="13">Mitochondrial carrier</fullName>
    </recommendedName>
</protein>
<reference evidence="11 12" key="1">
    <citation type="submission" date="2024-01" db="EMBL/GenBank/DDBJ databases">
        <title>A draft genome for the cacao thread blight pathogen Marasmiellus scandens.</title>
        <authorList>
            <person name="Baruah I.K."/>
            <person name="Leung J."/>
            <person name="Bukari Y."/>
            <person name="Amoako-Attah I."/>
            <person name="Meinhardt L.W."/>
            <person name="Bailey B.A."/>
            <person name="Cohen S.P."/>
        </authorList>
    </citation>
    <scope>NUCLEOTIDE SEQUENCE [LARGE SCALE GENOMIC DNA]</scope>
    <source>
        <strain evidence="11 12">GH-19</strain>
    </source>
</reference>
<comment type="similarity">
    <text evidence="2 9">Belongs to the mitochondrial carrier (TC 2.A.29) family.</text>
</comment>
<feature type="transmembrane region" description="Helical" evidence="10">
    <location>
        <begin position="206"/>
        <end position="228"/>
    </location>
</feature>
<name>A0ABR1JE48_9AGAR</name>
<dbReference type="PANTHER" id="PTHR45683">
    <property type="entry name" value="MITOCHONDRIAL NICOTINAMIDE ADENINE DINUCLEOTIDE TRANSPORTER 1-RELATED-RELATED"/>
    <property type="match status" value="1"/>
</dbReference>
<evidence type="ECO:0000256" key="10">
    <source>
        <dbReference type="SAM" id="Phobius"/>
    </source>
</evidence>
<dbReference type="InterPro" id="IPR023395">
    <property type="entry name" value="MCP_dom_sf"/>
</dbReference>
<feature type="transmembrane region" description="Helical" evidence="10">
    <location>
        <begin position="76"/>
        <end position="99"/>
    </location>
</feature>
<feature type="repeat" description="Solcar" evidence="8">
    <location>
        <begin position="1"/>
        <end position="99"/>
    </location>
</feature>
<keyword evidence="3 9" id="KW-0813">Transport</keyword>
<evidence type="ECO:0008006" key="13">
    <source>
        <dbReference type="Google" id="ProtNLM"/>
    </source>
</evidence>
<evidence type="ECO:0000256" key="3">
    <source>
        <dbReference type="ARBA" id="ARBA00022448"/>
    </source>
</evidence>
<feature type="transmembrane region" description="Helical" evidence="10">
    <location>
        <begin position="111"/>
        <end position="129"/>
    </location>
</feature>
<dbReference type="Proteomes" id="UP001498398">
    <property type="component" value="Unassembled WGS sequence"/>
</dbReference>
<gene>
    <name evidence="11" type="ORF">VKT23_009708</name>
</gene>
<dbReference type="Gene3D" id="1.50.40.10">
    <property type="entry name" value="Mitochondrial carrier domain"/>
    <property type="match status" value="2"/>
</dbReference>
<evidence type="ECO:0000256" key="2">
    <source>
        <dbReference type="ARBA" id="ARBA00006375"/>
    </source>
</evidence>
<feature type="transmembrane region" description="Helical" evidence="10">
    <location>
        <begin position="296"/>
        <end position="316"/>
    </location>
</feature>
<proteinExistence type="inferred from homology"/>
<evidence type="ECO:0000256" key="9">
    <source>
        <dbReference type="RuleBase" id="RU000488"/>
    </source>
</evidence>
<keyword evidence="4 8" id="KW-0812">Transmembrane</keyword>
<feature type="transmembrane region" description="Helical" evidence="10">
    <location>
        <begin position="161"/>
        <end position="186"/>
    </location>
</feature>
<evidence type="ECO:0000313" key="11">
    <source>
        <dbReference type="EMBL" id="KAK7458709.1"/>
    </source>
</evidence>
<evidence type="ECO:0000256" key="7">
    <source>
        <dbReference type="ARBA" id="ARBA00023136"/>
    </source>
</evidence>
<dbReference type="EMBL" id="JBANRG010000017">
    <property type="protein sequence ID" value="KAK7458709.1"/>
    <property type="molecule type" value="Genomic_DNA"/>
</dbReference>
<comment type="caution">
    <text evidence="11">The sequence shown here is derived from an EMBL/GenBank/DDBJ whole genome shotgun (WGS) entry which is preliminary data.</text>
</comment>
<evidence type="ECO:0000256" key="6">
    <source>
        <dbReference type="ARBA" id="ARBA00022989"/>
    </source>
</evidence>
<dbReference type="InterPro" id="IPR018108">
    <property type="entry name" value="MCP_transmembrane"/>
</dbReference>
<evidence type="ECO:0000256" key="4">
    <source>
        <dbReference type="ARBA" id="ARBA00022692"/>
    </source>
</evidence>
<evidence type="ECO:0000256" key="1">
    <source>
        <dbReference type="ARBA" id="ARBA00004141"/>
    </source>
</evidence>
<organism evidence="11 12">
    <name type="scientific">Marasmiellus scandens</name>
    <dbReference type="NCBI Taxonomy" id="2682957"/>
    <lineage>
        <taxon>Eukaryota</taxon>
        <taxon>Fungi</taxon>
        <taxon>Dikarya</taxon>
        <taxon>Basidiomycota</taxon>
        <taxon>Agaricomycotina</taxon>
        <taxon>Agaricomycetes</taxon>
        <taxon>Agaricomycetidae</taxon>
        <taxon>Agaricales</taxon>
        <taxon>Marasmiineae</taxon>
        <taxon>Omphalotaceae</taxon>
        <taxon>Marasmiellus</taxon>
    </lineage>
</organism>
<evidence type="ECO:0000256" key="5">
    <source>
        <dbReference type="ARBA" id="ARBA00022737"/>
    </source>
</evidence>
<dbReference type="Pfam" id="PF00153">
    <property type="entry name" value="Mito_carr"/>
    <property type="match status" value="1"/>
</dbReference>
<keyword evidence="12" id="KW-1185">Reference proteome</keyword>
<keyword evidence="7 8" id="KW-0472">Membrane</keyword>
<sequence>MTNTIALVGFLPATLLGAAIAVPLSGVLVRYRANYAKRIQLDGETGSATHTEVKGYFAMMKRVYKLEGWAGLYKGFMPAVLGSILAALFGLLIPVAAGLQRTPLHTISFQALFTFFFGVIVGIPVSIITNRAICTPYVLPFFSPKLALCVLLTPTERRRPWTLYCTPGLFFVHILTFIISFFVVGIASRLVGWTAISSHEAVFKGLFMALYAVLLILASVLIAPLQVVTLRLSLQRNHDDNVAEGQPRTEAEQASHLKLREYSPDTDVMGFRNEFDPYMSLYDCVTRMKQEEGWKVFYRAYWVTLIFHAAGAGLSIPAL</sequence>
<dbReference type="InterPro" id="IPR044712">
    <property type="entry name" value="SLC25A32-like"/>
</dbReference>
<evidence type="ECO:0000313" key="12">
    <source>
        <dbReference type="Proteomes" id="UP001498398"/>
    </source>
</evidence>
<keyword evidence="6 10" id="KW-1133">Transmembrane helix</keyword>
<comment type="subcellular location">
    <subcellularLocation>
        <location evidence="1">Membrane</location>
        <topology evidence="1">Multi-pass membrane protein</topology>
    </subcellularLocation>
</comment>
<keyword evidence="5" id="KW-0677">Repeat</keyword>
<dbReference type="SUPFAM" id="SSF103506">
    <property type="entry name" value="Mitochondrial carrier"/>
    <property type="match status" value="2"/>
</dbReference>
<accession>A0ABR1JE48</accession>